<comment type="caution">
    <text evidence="2">The sequence shown here is derived from an EMBL/GenBank/DDBJ whole genome shotgun (WGS) entry which is preliminary data.</text>
</comment>
<dbReference type="InterPro" id="IPR005149">
    <property type="entry name" value="Tscrpt_reg_PadR_N"/>
</dbReference>
<name>A0ABW1EMA7_9BACT</name>
<evidence type="ECO:0000313" key="3">
    <source>
        <dbReference type="Proteomes" id="UP001596091"/>
    </source>
</evidence>
<organism evidence="2 3">
    <name type="scientific">Acidicapsa dinghuensis</name>
    <dbReference type="NCBI Taxonomy" id="2218256"/>
    <lineage>
        <taxon>Bacteria</taxon>
        <taxon>Pseudomonadati</taxon>
        <taxon>Acidobacteriota</taxon>
        <taxon>Terriglobia</taxon>
        <taxon>Terriglobales</taxon>
        <taxon>Acidobacteriaceae</taxon>
        <taxon>Acidicapsa</taxon>
    </lineage>
</organism>
<dbReference type="PANTHER" id="PTHR33169">
    <property type="entry name" value="PADR-FAMILY TRANSCRIPTIONAL REGULATOR"/>
    <property type="match status" value="1"/>
</dbReference>
<proteinExistence type="predicted"/>
<dbReference type="InterPro" id="IPR036390">
    <property type="entry name" value="WH_DNA-bd_sf"/>
</dbReference>
<dbReference type="Proteomes" id="UP001596091">
    <property type="component" value="Unassembled WGS sequence"/>
</dbReference>
<sequence length="113" mass="12829">MRHVSGNNNALGTKPLSEPVVLILASLSEEPRHGYALLMDIEKLSEGRIRLSTGTLYGAIRRLLGDGWIERFEQEDTSRDKQAYTLTKIGRKALESEIMRLRHLVQLTTARLR</sequence>
<dbReference type="PANTHER" id="PTHR33169:SF13">
    <property type="entry name" value="PADR-FAMILY TRANSCRIPTIONAL REGULATOR"/>
    <property type="match status" value="1"/>
</dbReference>
<dbReference type="EMBL" id="JBHSPH010000010">
    <property type="protein sequence ID" value="MFC5864548.1"/>
    <property type="molecule type" value="Genomic_DNA"/>
</dbReference>
<gene>
    <name evidence="2" type="ORF">ACFPT7_19730</name>
</gene>
<dbReference type="Pfam" id="PF03551">
    <property type="entry name" value="PadR"/>
    <property type="match status" value="1"/>
</dbReference>
<accession>A0ABW1EMA7</accession>
<dbReference type="InterPro" id="IPR036388">
    <property type="entry name" value="WH-like_DNA-bd_sf"/>
</dbReference>
<dbReference type="Gene3D" id="1.10.10.10">
    <property type="entry name" value="Winged helix-like DNA-binding domain superfamily/Winged helix DNA-binding domain"/>
    <property type="match status" value="1"/>
</dbReference>
<dbReference type="InterPro" id="IPR052509">
    <property type="entry name" value="Metal_resp_DNA-bind_regulator"/>
</dbReference>
<protein>
    <submittedName>
        <fullName evidence="2">PadR family transcriptional regulator</fullName>
    </submittedName>
</protein>
<feature type="domain" description="Transcription regulator PadR N-terminal" evidence="1">
    <location>
        <begin position="23"/>
        <end position="95"/>
    </location>
</feature>
<keyword evidence="3" id="KW-1185">Reference proteome</keyword>
<evidence type="ECO:0000313" key="2">
    <source>
        <dbReference type="EMBL" id="MFC5864548.1"/>
    </source>
</evidence>
<dbReference type="SUPFAM" id="SSF46785">
    <property type="entry name" value="Winged helix' DNA-binding domain"/>
    <property type="match status" value="1"/>
</dbReference>
<reference evidence="3" key="1">
    <citation type="journal article" date="2019" name="Int. J. Syst. Evol. Microbiol.">
        <title>The Global Catalogue of Microorganisms (GCM) 10K type strain sequencing project: providing services to taxonomists for standard genome sequencing and annotation.</title>
        <authorList>
            <consortium name="The Broad Institute Genomics Platform"/>
            <consortium name="The Broad Institute Genome Sequencing Center for Infectious Disease"/>
            <person name="Wu L."/>
            <person name="Ma J."/>
        </authorList>
    </citation>
    <scope>NUCLEOTIDE SEQUENCE [LARGE SCALE GENOMIC DNA]</scope>
    <source>
        <strain evidence="3">JCM 4087</strain>
    </source>
</reference>
<evidence type="ECO:0000259" key="1">
    <source>
        <dbReference type="Pfam" id="PF03551"/>
    </source>
</evidence>
<dbReference type="RefSeq" id="WP_377819792.1">
    <property type="nucleotide sequence ID" value="NZ_JAGSYH010000001.1"/>
</dbReference>